<dbReference type="RefSeq" id="WP_091541098.1">
    <property type="nucleotide sequence ID" value="NZ_FONY01000006.1"/>
</dbReference>
<feature type="binding site" evidence="5">
    <location>
        <position position="176"/>
    </location>
    <ligand>
        <name>adenosylcob(III)alamin</name>
        <dbReference type="ChEBI" id="CHEBI:18408"/>
    </ligand>
</feature>
<dbReference type="GO" id="GO:0006520">
    <property type="term" value="P:amino acid metabolic process"/>
    <property type="evidence" value="ECO:0007669"/>
    <property type="project" value="InterPro"/>
</dbReference>
<dbReference type="GO" id="GO:0009350">
    <property type="term" value="C:ethanolamine ammonia-lyase complex"/>
    <property type="evidence" value="ECO:0007669"/>
    <property type="project" value="UniProtKB-UniRule"/>
</dbReference>
<sequence length="256" mass="28724">MEYEKNTWDFLNQFTQARIAIGRTGTSLPTHFLLHFRLEHAKARDAVYSILDKNKIKRDLLPSFTIFDLQTQAQDRLTYLKNPNQGRRLSPTSQELLQKNTNHLLSHEVVFVIADGLSATAVNAHAAPILNQVIPYLQAKKWEVAPICLVEQGRVACADEIAVLLKAKIAVILIGERPGLTAADSMGIYLTFQPSIGTTDERRNCISNIRPEGLTYPLAQAKIVYLLEMIKNKQLSGVALKDEEDLPTADFIKEIM</sequence>
<dbReference type="InterPro" id="IPR009246">
    <property type="entry name" value="EutC"/>
</dbReference>
<dbReference type="GO" id="GO:0046336">
    <property type="term" value="P:ethanolamine catabolic process"/>
    <property type="evidence" value="ECO:0007669"/>
    <property type="project" value="UniProtKB-UniRule"/>
</dbReference>
<keyword evidence="3 5" id="KW-0170">Cobalt</keyword>
<protein>
    <recommendedName>
        <fullName evidence="5">Ethanolamine ammonia-lyase small subunit</fullName>
        <shortName evidence="5">EAL small subunit</shortName>
        <ecNumber evidence="5">4.3.1.7</ecNumber>
    </recommendedName>
</protein>
<reference evidence="6 7" key="1">
    <citation type="submission" date="2016-10" db="EMBL/GenBank/DDBJ databases">
        <authorList>
            <person name="de Groot N.N."/>
        </authorList>
    </citation>
    <scope>NUCLEOTIDE SEQUENCE [LARGE SCALE GENOMIC DNA]</scope>
    <source>
        <strain>GEY</strain>
        <strain evidence="7">DSM 9560</strain>
    </source>
</reference>
<evidence type="ECO:0000256" key="1">
    <source>
        <dbReference type="ARBA" id="ARBA00022628"/>
    </source>
</evidence>
<evidence type="ECO:0000256" key="2">
    <source>
        <dbReference type="ARBA" id="ARBA00023239"/>
    </source>
</evidence>
<feature type="binding site" evidence="5">
    <location>
        <position position="155"/>
    </location>
    <ligand>
        <name>adenosylcob(III)alamin</name>
        <dbReference type="ChEBI" id="CHEBI:18408"/>
    </ligand>
</feature>
<dbReference type="PANTHER" id="PTHR39330">
    <property type="entry name" value="ETHANOLAMINE AMMONIA-LYASE LIGHT CHAIN"/>
    <property type="match status" value="1"/>
</dbReference>
<dbReference type="NCBIfam" id="NF003971">
    <property type="entry name" value="PRK05465.1"/>
    <property type="match status" value="1"/>
</dbReference>
<dbReference type="Gene3D" id="3.40.50.11240">
    <property type="entry name" value="Ethanolamine ammonia-lyase light chain (EutC)"/>
    <property type="match status" value="1"/>
</dbReference>
<evidence type="ECO:0000256" key="3">
    <source>
        <dbReference type="ARBA" id="ARBA00023285"/>
    </source>
</evidence>
<dbReference type="Proteomes" id="UP000199513">
    <property type="component" value="Unassembled WGS sequence"/>
</dbReference>
<organism evidence="6 7">
    <name type="scientific">Thermoflexibacter ruber</name>
    <dbReference type="NCBI Taxonomy" id="1003"/>
    <lineage>
        <taxon>Bacteria</taxon>
        <taxon>Pseudomonadati</taxon>
        <taxon>Bacteroidota</taxon>
        <taxon>Cytophagia</taxon>
        <taxon>Cytophagales</taxon>
        <taxon>Thermoflexibacteraceae</taxon>
        <taxon>Thermoflexibacter</taxon>
    </lineage>
</organism>
<dbReference type="GO" id="GO:0008851">
    <property type="term" value="F:ethanolamine ammonia-lyase activity"/>
    <property type="evidence" value="ECO:0007669"/>
    <property type="project" value="UniProtKB-UniRule"/>
</dbReference>
<proteinExistence type="inferred from homology"/>
<keyword evidence="7" id="KW-1185">Reference proteome</keyword>
<dbReference type="PANTHER" id="PTHR39330:SF1">
    <property type="entry name" value="ETHANOLAMINE AMMONIA-LYASE SMALL SUBUNIT"/>
    <property type="match status" value="1"/>
</dbReference>
<comment type="cofactor">
    <cofactor evidence="5">
        <name>adenosylcob(III)alamin</name>
        <dbReference type="ChEBI" id="CHEBI:18408"/>
    </cofactor>
    <text evidence="5">Binds between the large and small subunits.</text>
</comment>
<dbReference type="GO" id="GO:0031419">
    <property type="term" value="F:cobalamin binding"/>
    <property type="evidence" value="ECO:0007669"/>
    <property type="project" value="UniProtKB-UniRule"/>
</dbReference>
<keyword evidence="2 5" id="KW-0456">Lyase</keyword>
<dbReference type="PIRSF" id="PIRSF018982">
    <property type="entry name" value="EutC"/>
    <property type="match status" value="1"/>
</dbReference>
<dbReference type="EC" id="4.3.1.7" evidence="5"/>
<dbReference type="UniPathway" id="UPA00560"/>
<gene>
    <name evidence="5" type="primary">eutC</name>
    <name evidence="6" type="ORF">SAMN04488541_1006104</name>
</gene>
<dbReference type="InterPro" id="IPR042251">
    <property type="entry name" value="EutC_C"/>
</dbReference>
<dbReference type="HAMAP" id="MF_00601">
    <property type="entry name" value="EutC"/>
    <property type="match status" value="1"/>
</dbReference>
<dbReference type="Pfam" id="PF05985">
    <property type="entry name" value="EutC"/>
    <property type="match status" value="1"/>
</dbReference>
<dbReference type="InterPro" id="IPR042255">
    <property type="entry name" value="EutC_N"/>
</dbReference>
<dbReference type="EMBL" id="FONY01000006">
    <property type="protein sequence ID" value="SFE76551.1"/>
    <property type="molecule type" value="Genomic_DNA"/>
</dbReference>
<keyword evidence="1 5" id="KW-0846">Cobalamin</keyword>
<comment type="subcellular location">
    <subcellularLocation>
        <location evidence="5">Bacterial microcompartment</location>
    </subcellularLocation>
</comment>
<dbReference type="STRING" id="1003.SAMN04488541_1006104"/>
<feature type="binding site" evidence="5">
    <location>
        <position position="205"/>
    </location>
    <ligand>
        <name>adenosylcob(III)alamin</name>
        <dbReference type="ChEBI" id="CHEBI:18408"/>
    </ligand>
</feature>
<name>A0A1I2D7X3_9BACT</name>
<dbReference type="OrthoDB" id="114248at2"/>
<evidence type="ECO:0000313" key="7">
    <source>
        <dbReference type="Proteomes" id="UP000199513"/>
    </source>
</evidence>
<accession>A0A1I2D7X3</accession>
<keyword evidence="4 5" id="KW-1283">Bacterial microcompartment</keyword>
<dbReference type="AlphaFoldDB" id="A0A1I2D7X3"/>
<dbReference type="GO" id="GO:0031471">
    <property type="term" value="C:ethanolamine degradation polyhedral organelle"/>
    <property type="evidence" value="ECO:0007669"/>
    <property type="project" value="UniProtKB-UniRule"/>
</dbReference>
<comment type="pathway">
    <text evidence="5">Amine and polyamine degradation; ethanolamine degradation.</text>
</comment>
<evidence type="ECO:0000256" key="5">
    <source>
        <dbReference type="HAMAP-Rule" id="MF_00601"/>
    </source>
</evidence>
<comment type="function">
    <text evidence="5">Catalyzes the deamination of various vicinal amino-alcohols to oxo compounds. Allows this organism to utilize ethanolamine as the sole source of nitrogen and carbon in the presence of external vitamin B12.</text>
</comment>
<evidence type="ECO:0000256" key="4">
    <source>
        <dbReference type="ARBA" id="ARBA00024446"/>
    </source>
</evidence>
<comment type="subunit">
    <text evidence="5">The basic unit is a heterodimer which dimerizes to form tetramers. The heterotetramers trimerize; 6 large subunits form a core ring with 6 small subunits projecting outwards.</text>
</comment>
<dbReference type="Gene3D" id="1.10.30.40">
    <property type="entry name" value="Ethanolamine ammonia-lyase light chain (EutC), N-terminal domain"/>
    <property type="match status" value="1"/>
</dbReference>
<comment type="catalytic activity">
    <reaction evidence="5">
        <text>ethanolamine = acetaldehyde + NH4(+)</text>
        <dbReference type="Rhea" id="RHEA:15313"/>
        <dbReference type="ChEBI" id="CHEBI:15343"/>
        <dbReference type="ChEBI" id="CHEBI:28938"/>
        <dbReference type="ChEBI" id="CHEBI:57603"/>
        <dbReference type="EC" id="4.3.1.7"/>
    </reaction>
</comment>
<evidence type="ECO:0000313" key="6">
    <source>
        <dbReference type="EMBL" id="SFE76551.1"/>
    </source>
</evidence>
<comment type="similarity">
    <text evidence="5">Belongs to the EutC family.</text>
</comment>